<reference evidence="1 2" key="1">
    <citation type="journal article" date="2013" name="BMC Genomics">
        <title>Genomics-driven discovery of the pneumocandin biosynthetic gene cluster in the fungus Glarea lozoyensis.</title>
        <authorList>
            <person name="Chen L."/>
            <person name="Yue Q."/>
            <person name="Zhang X."/>
            <person name="Xiang M."/>
            <person name="Wang C."/>
            <person name="Li S."/>
            <person name="Che Y."/>
            <person name="Ortiz-Lopez F.J."/>
            <person name="Bills G.F."/>
            <person name="Liu X."/>
            <person name="An Z."/>
        </authorList>
    </citation>
    <scope>NUCLEOTIDE SEQUENCE [LARGE SCALE GENOMIC DNA]</scope>
    <source>
        <strain evidence="2">ATCC 20868 / MF5171</strain>
    </source>
</reference>
<accession>S3DYB2</accession>
<name>S3DYB2_GLAL2</name>
<sequence>MDQDEDTTKHNANAALSRFFKTNRAEYDTGTVLVVYWEECEEEFKEEGQQVGAFFSNKFNYNVEYFEIPREDPELALDSRLNELLLKNKKNDCLLIIHYGGHGDDDDAQKRQLAWALNIEGDSPALSWSALQPKLRLHHSEVLVLLDCCFASQAARGSKSPIPENVELLVACGLNTKTVLPGKTSFTTHLLREIGASLEAEGSVKISTLHKNLASKEAGLGQSAIYYPLGNSKGSIVLQPLEKPICPTPPSPPESGSVILRLSLGRQNQDAIKKVLDEIVDWLKRNPPPIISNVKIIELLRDSAAAVQSYINDDSQRGKPVVPFNDLDTPACNDILSALSTFKNKAGRVASSLADSSVIFGALDTYLDEDASAVWAEELTTSFVPVQRAVERSVLTSAKLCRATAEDHLRQATSDPQFLALGLGEILNLKVLAYFPQGKDARKITIQLDVPVGLFPCREIRTLPDIPELGSVMIEAKRFEENVDLRVVKKRLERLSVLLQSDKSAEFQTLPCSGFFFEPPHAYGLIFGVPSNGLKLAVTLRELLSRECQKPKPSLDQRFQIAYKIGRALSKWHLVGWVHQGIASYNIVFFYNNDGSVDYTNPYLCGFEYARHEGAPSTARIVEQLELNVYRHPERQGVPNASHHKEHDIYSYGVLLLEIGLWDLAEELFRSQRKELAPHYMAKRLRKTVEKELGFHAGTSYQKATTLCLDTSLGVDVADNKIDLLLARSFEQDVLVEIKKGVSLGFIGHRFAVDKIGGSDL</sequence>
<dbReference type="GO" id="GO:0016301">
    <property type="term" value="F:kinase activity"/>
    <property type="evidence" value="ECO:0007669"/>
    <property type="project" value="UniProtKB-KW"/>
</dbReference>
<dbReference type="eggNOG" id="ENOG502SIIF">
    <property type="taxonomic scope" value="Eukaryota"/>
</dbReference>
<proteinExistence type="predicted"/>
<evidence type="ECO:0000313" key="1">
    <source>
        <dbReference type="EMBL" id="EPE31318.1"/>
    </source>
</evidence>
<dbReference type="PANTHER" id="PTHR37542:SF3">
    <property type="entry name" value="PRION-INHIBITION AND PROPAGATION HELO DOMAIN-CONTAINING PROTEIN"/>
    <property type="match status" value="1"/>
</dbReference>
<evidence type="ECO:0000313" key="2">
    <source>
        <dbReference type="Proteomes" id="UP000016922"/>
    </source>
</evidence>
<dbReference type="HOGENOM" id="CLU_019783_0_0_1"/>
<dbReference type="Proteomes" id="UP000016922">
    <property type="component" value="Unassembled WGS sequence"/>
</dbReference>
<dbReference type="AlphaFoldDB" id="S3DYB2"/>
<keyword evidence="2" id="KW-1185">Reference proteome</keyword>
<dbReference type="OMA" id="CCHASLI"/>
<dbReference type="EMBL" id="KE145362">
    <property type="protein sequence ID" value="EPE31318.1"/>
    <property type="molecule type" value="Genomic_DNA"/>
</dbReference>
<dbReference type="GeneID" id="19471661"/>
<dbReference type="SUPFAM" id="SSF56112">
    <property type="entry name" value="Protein kinase-like (PK-like)"/>
    <property type="match status" value="1"/>
</dbReference>
<gene>
    <name evidence="1" type="ORF">GLAREA_12621</name>
</gene>
<organism evidence="1 2">
    <name type="scientific">Glarea lozoyensis (strain ATCC 20868 / MF5171)</name>
    <dbReference type="NCBI Taxonomy" id="1116229"/>
    <lineage>
        <taxon>Eukaryota</taxon>
        <taxon>Fungi</taxon>
        <taxon>Dikarya</taxon>
        <taxon>Ascomycota</taxon>
        <taxon>Pezizomycotina</taxon>
        <taxon>Leotiomycetes</taxon>
        <taxon>Helotiales</taxon>
        <taxon>Helotiaceae</taxon>
        <taxon>Glarea</taxon>
    </lineage>
</organism>
<protein>
    <submittedName>
        <fullName evidence="1">Protein kinase-like (PK-like)</fullName>
    </submittedName>
</protein>
<dbReference type="KEGG" id="glz:GLAREA_12621"/>
<keyword evidence="1" id="KW-0418">Kinase</keyword>
<dbReference type="STRING" id="1116229.S3DYB2"/>
<dbReference type="RefSeq" id="XP_008081593.1">
    <property type="nucleotide sequence ID" value="XM_008083402.1"/>
</dbReference>
<dbReference type="PANTHER" id="PTHR37542">
    <property type="entry name" value="HELO DOMAIN-CONTAINING PROTEIN-RELATED"/>
    <property type="match status" value="1"/>
</dbReference>
<dbReference type="OrthoDB" id="3554553at2759"/>
<dbReference type="Gene3D" id="1.10.510.10">
    <property type="entry name" value="Transferase(Phosphotransferase) domain 1"/>
    <property type="match status" value="1"/>
</dbReference>
<keyword evidence="1" id="KW-0808">Transferase</keyword>
<dbReference type="InterPro" id="IPR011009">
    <property type="entry name" value="Kinase-like_dom_sf"/>
</dbReference>